<gene>
    <name evidence="2" type="ORF">Tco_0909885</name>
</gene>
<feature type="region of interest" description="Disordered" evidence="1">
    <location>
        <begin position="82"/>
        <end position="303"/>
    </location>
</feature>
<evidence type="ECO:0000313" key="2">
    <source>
        <dbReference type="EMBL" id="GJT29610.1"/>
    </source>
</evidence>
<evidence type="ECO:0000256" key="1">
    <source>
        <dbReference type="SAM" id="MobiDB-lite"/>
    </source>
</evidence>
<proteinExistence type="predicted"/>
<sequence length="586" mass="64363">MLVDHMHQPWRTLEAIKFVIIGEDYQEYRLPIPDVMLTDAIKQSVKKKTNSRRVVKKKVTLSADDNTISDDPDAALELAKSISRTDAKEEEATKKVHDTHARIVTESAPESAKKKSDDRSSRSVAIQDITSTPKSTPATSKSKLKVSQSLNPAEQEALDIMQALKESKKSSKRQPSTEGSSEGTGSIPKVPKESTVISTTSSEGNGAKPGVPDEDKDITEEKVILGLGDEEDETDDVEKDDKDGDANDEGDDHVSDTQDADDEDVKTESDEDDIYKYKIPKEGAETTSEAKVDTKKTELPPSSLSLSVSSGFGDQFLKLSSDSSLVEGSSIHDSRNNKSSTYTRNPIVQQTTTPIPTPPITTNAPTVTTIVSGSNTLIDVQLRVAKLEQDVFELKNVDHSSEVLAILELHVPAVVDSYLDSKVGDIIEKPTPTTEQESEKSPPKILKIKKEQAEKQKTPKFTIKSTNKATLEEYDLKSALYQSMHANKSLNRNPANYKLYHALMEALIKDENAMDKGVANTVKDYKRKHDDDDDDDDEGPSARPNQGSKTGKFASAQEPVEEPIDEVVMDEAGEDVPHDDDQPQDT</sequence>
<feature type="compositionally biased region" description="Basic and acidic residues" evidence="1">
    <location>
        <begin position="274"/>
        <end position="298"/>
    </location>
</feature>
<feature type="non-terminal residue" evidence="2">
    <location>
        <position position="586"/>
    </location>
</feature>
<feature type="compositionally biased region" description="Basic and acidic residues" evidence="1">
    <location>
        <begin position="575"/>
        <end position="586"/>
    </location>
</feature>
<accession>A0ABQ5CR92</accession>
<feature type="region of interest" description="Disordered" evidence="1">
    <location>
        <begin position="523"/>
        <end position="586"/>
    </location>
</feature>
<name>A0ABQ5CR92_9ASTR</name>
<evidence type="ECO:0000313" key="3">
    <source>
        <dbReference type="Proteomes" id="UP001151760"/>
    </source>
</evidence>
<feature type="compositionally biased region" description="Polar residues" evidence="1">
    <location>
        <begin position="195"/>
        <end position="204"/>
    </location>
</feature>
<keyword evidence="3" id="KW-1185">Reference proteome</keyword>
<reference evidence="2" key="1">
    <citation type="journal article" date="2022" name="Int. J. Mol. Sci.">
        <title>Draft Genome of Tanacetum Coccineum: Genomic Comparison of Closely Related Tanacetum-Family Plants.</title>
        <authorList>
            <person name="Yamashiro T."/>
            <person name="Shiraishi A."/>
            <person name="Nakayama K."/>
            <person name="Satake H."/>
        </authorList>
    </citation>
    <scope>NUCLEOTIDE SEQUENCE</scope>
</reference>
<feature type="compositionally biased region" description="Low complexity" evidence="1">
    <location>
        <begin position="130"/>
        <end position="141"/>
    </location>
</feature>
<feature type="compositionally biased region" description="Basic and acidic residues" evidence="1">
    <location>
        <begin position="111"/>
        <end position="121"/>
    </location>
</feature>
<dbReference type="Proteomes" id="UP001151760">
    <property type="component" value="Unassembled WGS sequence"/>
</dbReference>
<feature type="compositionally biased region" description="Low complexity" evidence="1">
    <location>
        <begin position="176"/>
        <end position="186"/>
    </location>
</feature>
<feature type="compositionally biased region" description="Basic and acidic residues" evidence="1">
    <location>
        <begin position="83"/>
        <end position="103"/>
    </location>
</feature>
<feature type="compositionally biased region" description="Acidic residues" evidence="1">
    <location>
        <begin position="559"/>
        <end position="574"/>
    </location>
</feature>
<reference evidence="2" key="2">
    <citation type="submission" date="2022-01" db="EMBL/GenBank/DDBJ databases">
        <authorList>
            <person name="Yamashiro T."/>
            <person name="Shiraishi A."/>
            <person name="Satake H."/>
            <person name="Nakayama K."/>
        </authorList>
    </citation>
    <scope>NUCLEOTIDE SEQUENCE</scope>
</reference>
<dbReference type="EMBL" id="BQNB010014557">
    <property type="protein sequence ID" value="GJT29610.1"/>
    <property type="molecule type" value="Genomic_DNA"/>
</dbReference>
<feature type="compositionally biased region" description="Acidic residues" evidence="1">
    <location>
        <begin position="258"/>
        <end position="273"/>
    </location>
</feature>
<comment type="caution">
    <text evidence="2">The sequence shown here is derived from an EMBL/GenBank/DDBJ whole genome shotgun (WGS) entry which is preliminary data.</text>
</comment>
<feature type="compositionally biased region" description="Acidic residues" evidence="1">
    <location>
        <begin position="228"/>
        <end position="238"/>
    </location>
</feature>
<protein>
    <submittedName>
        <fullName evidence="2">Uncharacterized protein</fullName>
    </submittedName>
</protein>
<organism evidence="2 3">
    <name type="scientific">Tanacetum coccineum</name>
    <dbReference type="NCBI Taxonomy" id="301880"/>
    <lineage>
        <taxon>Eukaryota</taxon>
        <taxon>Viridiplantae</taxon>
        <taxon>Streptophyta</taxon>
        <taxon>Embryophyta</taxon>
        <taxon>Tracheophyta</taxon>
        <taxon>Spermatophyta</taxon>
        <taxon>Magnoliopsida</taxon>
        <taxon>eudicotyledons</taxon>
        <taxon>Gunneridae</taxon>
        <taxon>Pentapetalae</taxon>
        <taxon>asterids</taxon>
        <taxon>campanulids</taxon>
        <taxon>Asterales</taxon>
        <taxon>Asteraceae</taxon>
        <taxon>Asteroideae</taxon>
        <taxon>Anthemideae</taxon>
        <taxon>Anthemidinae</taxon>
        <taxon>Tanacetum</taxon>
    </lineage>
</organism>